<gene>
    <name evidence="1" type="ORF">FOMMEDRAFT_98234</name>
</gene>
<dbReference type="OrthoDB" id="7392499at2759"/>
<dbReference type="OMA" id="RNSEMNA"/>
<keyword evidence="2" id="KW-1185">Reference proteome</keyword>
<organism evidence="1 2">
    <name type="scientific">Fomitiporia mediterranea (strain MF3/22)</name>
    <name type="common">Grapevine white-rot fungus</name>
    <dbReference type="NCBI Taxonomy" id="694068"/>
    <lineage>
        <taxon>Eukaryota</taxon>
        <taxon>Fungi</taxon>
        <taxon>Dikarya</taxon>
        <taxon>Basidiomycota</taxon>
        <taxon>Agaricomycotina</taxon>
        <taxon>Agaricomycetes</taxon>
        <taxon>Hymenochaetales</taxon>
        <taxon>Hymenochaetaceae</taxon>
        <taxon>Fomitiporia</taxon>
    </lineage>
</organism>
<feature type="non-terminal residue" evidence="1">
    <location>
        <position position="1"/>
    </location>
</feature>
<dbReference type="Proteomes" id="UP000053630">
    <property type="component" value="Unassembled WGS sequence"/>
</dbReference>
<proteinExistence type="predicted"/>
<dbReference type="GeneID" id="18680991"/>
<name>R7SHB7_FOMME</name>
<protein>
    <submittedName>
        <fullName evidence="1">Uncharacterized protein</fullName>
    </submittedName>
</protein>
<reference evidence="2" key="1">
    <citation type="journal article" date="2012" name="Science">
        <title>The Paleozoic origin of enzymatic lignin decomposition reconstructed from 31 fungal genomes.</title>
        <authorList>
            <person name="Floudas D."/>
            <person name="Binder M."/>
            <person name="Riley R."/>
            <person name="Barry K."/>
            <person name="Blanchette R.A."/>
            <person name="Henrissat B."/>
            <person name="Martinez A.T."/>
            <person name="Otillar R."/>
            <person name="Spatafora J.W."/>
            <person name="Yadav J.S."/>
            <person name="Aerts A."/>
            <person name="Benoit I."/>
            <person name="Boyd A."/>
            <person name="Carlson A."/>
            <person name="Copeland A."/>
            <person name="Coutinho P.M."/>
            <person name="de Vries R.P."/>
            <person name="Ferreira P."/>
            <person name="Findley K."/>
            <person name="Foster B."/>
            <person name="Gaskell J."/>
            <person name="Glotzer D."/>
            <person name="Gorecki P."/>
            <person name="Heitman J."/>
            <person name="Hesse C."/>
            <person name="Hori C."/>
            <person name="Igarashi K."/>
            <person name="Jurgens J.A."/>
            <person name="Kallen N."/>
            <person name="Kersten P."/>
            <person name="Kohler A."/>
            <person name="Kuees U."/>
            <person name="Kumar T.K.A."/>
            <person name="Kuo A."/>
            <person name="LaButti K."/>
            <person name="Larrondo L.F."/>
            <person name="Lindquist E."/>
            <person name="Ling A."/>
            <person name="Lombard V."/>
            <person name="Lucas S."/>
            <person name="Lundell T."/>
            <person name="Martin R."/>
            <person name="McLaughlin D.J."/>
            <person name="Morgenstern I."/>
            <person name="Morin E."/>
            <person name="Murat C."/>
            <person name="Nagy L.G."/>
            <person name="Nolan M."/>
            <person name="Ohm R.A."/>
            <person name="Patyshakuliyeva A."/>
            <person name="Rokas A."/>
            <person name="Ruiz-Duenas F.J."/>
            <person name="Sabat G."/>
            <person name="Salamov A."/>
            <person name="Samejima M."/>
            <person name="Schmutz J."/>
            <person name="Slot J.C."/>
            <person name="St John F."/>
            <person name="Stenlid J."/>
            <person name="Sun H."/>
            <person name="Sun S."/>
            <person name="Syed K."/>
            <person name="Tsang A."/>
            <person name="Wiebenga A."/>
            <person name="Young D."/>
            <person name="Pisabarro A."/>
            <person name="Eastwood D.C."/>
            <person name="Martin F."/>
            <person name="Cullen D."/>
            <person name="Grigoriev I.V."/>
            <person name="Hibbett D.S."/>
        </authorList>
    </citation>
    <scope>NUCLEOTIDE SEQUENCE [LARGE SCALE GENOMIC DNA]</scope>
    <source>
        <strain evidence="2">MF3/22</strain>
    </source>
</reference>
<dbReference type="EMBL" id="JH717986">
    <property type="protein sequence ID" value="EJC97682.1"/>
    <property type="molecule type" value="Genomic_DNA"/>
</dbReference>
<dbReference type="eggNOG" id="ENOG502SBGD">
    <property type="taxonomic scope" value="Eukaryota"/>
</dbReference>
<evidence type="ECO:0000313" key="1">
    <source>
        <dbReference type="EMBL" id="EJC97682.1"/>
    </source>
</evidence>
<accession>R7SHB7</accession>
<sequence length="107" mass="12180">HFLTQIPHPIHRNSEMNAILSEGLTSMHSFPKYSPQEMKHTFLHSCAHRFGLHLLESTMAIRVILSAMMVAERGMVAGTFNPSVMICLSSRVTRFRSFIMSRDDMTS</sequence>
<evidence type="ECO:0000313" key="2">
    <source>
        <dbReference type="Proteomes" id="UP000053630"/>
    </source>
</evidence>
<dbReference type="AlphaFoldDB" id="R7SHB7"/>
<dbReference type="RefSeq" id="XP_007272097.1">
    <property type="nucleotide sequence ID" value="XM_007272035.1"/>
</dbReference>
<dbReference type="KEGG" id="fme:FOMMEDRAFT_98234"/>